<organism evidence="2 3">
    <name type="scientific">Bryocella elongata</name>
    <dbReference type="NCBI Taxonomy" id="863522"/>
    <lineage>
        <taxon>Bacteria</taxon>
        <taxon>Pseudomonadati</taxon>
        <taxon>Acidobacteriota</taxon>
        <taxon>Terriglobia</taxon>
        <taxon>Terriglobales</taxon>
        <taxon>Acidobacteriaceae</taxon>
        <taxon>Bryocella</taxon>
    </lineage>
</organism>
<proteinExistence type="predicted"/>
<protein>
    <submittedName>
        <fullName evidence="2">DinB superfamily protein</fullName>
    </submittedName>
</protein>
<dbReference type="Proteomes" id="UP000236728">
    <property type="component" value="Unassembled WGS sequence"/>
</dbReference>
<dbReference type="InterPro" id="IPR034660">
    <property type="entry name" value="DinB/YfiT-like"/>
</dbReference>
<evidence type="ECO:0000313" key="3">
    <source>
        <dbReference type="Proteomes" id="UP000236728"/>
    </source>
</evidence>
<dbReference type="OrthoDB" id="116753at2"/>
<feature type="domain" description="DinB-like" evidence="1">
    <location>
        <begin position="27"/>
        <end position="157"/>
    </location>
</feature>
<gene>
    <name evidence="2" type="ORF">SAMN05421819_0419</name>
</gene>
<dbReference type="RefSeq" id="WP_103931358.1">
    <property type="nucleotide sequence ID" value="NZ_FNVA01000001.1"/>
</dbReference>
<keyword evidence="3" id="KW-1185">Reference proteome</keyword>
<reference evidence="2 3" key="1">
    <citation type="submission" date="2016-10" db="EMBL/GenBank/DDBJ databases">
        <authorList>
            <person name="de Groot N.N."/>
        </authorList>
    </citation>
    <scope>NUCLEOTIDE SEQUENCE [LARGE SCALE GENOMIC DNA]</scope>
    <source>
        <strain evidence="2 3">DSM 22489</strain>
    </source>
</reference>
<dbReference type="AlphaFoldDB" id="A0A1H5SZU3"/>
<evidence type="ECO:0000259" key="1">
    <source>
        <dbReference type="Pfam" id="PF12867"/>
    </source>
</evidence>
<name>A0A1H5SZU3_9BACT</name>
<dbReference type="EMBL" id="FNVA01000001">
    <property type="protein sequence ID" value="SEF56035.1"/>
    <property type="molecule type" value="Genomic_DNA"/>
</dbReference>
<sequence>MERPGVEPWLRGTLTEVDPVLRAVLHALELAREDAGRWADDLSDAEVHVRPAGLPSVAFHLRHMVRSLDRLLTYAEGRQLDEAQLAALKTEMDDAVTAEQVRTEFAAGLAQAEERVRAFSPVQFAEARGVGRKQLPTTVAGLLVHCADHTQRHSGQMVTTAKVVLAGRAGN</sequence>
<dbReference type="InterPro" id="IPR024775">
    <property type="entry name" value="DinB-like"/>
</dbReference>
<dbReference type="Gene3D" id="1.20.120.450">
    <property type="entry name" value="dinb family like domain"/>
    <property type="match status" value="1"/>
</dbReference>
<dbReference type="Pfam" id="PF12867">
    <property type="entry name" value="DinB_2"/>
    <property type="match status" value="1"/>
</dbReference>
<accession>A0A1H5SZU3</accession>
<dbReference type="SUPFAM" id="SSF109854">
    <property type="entry name" value="DinB/YfiT-like putative metalloenzymes"/>
    <property type="match status" value="1"/>
</dbReference>
<evidence type="ECO:0000313" key="2">
    <source>
        <dbReference type="EMBL" id="SEF56035.1"/>
    </source>
</evidence>